<evidence type="ECO:0000313" key="1">
    <source>
        <dbReference type="EMBL" id="KAK3250241.1"/>
    </source>
</evidence>
<comment type="caution">
    <text evidence="1">The sequence shown here is derived from an EMBL/GenBank/DDBJ whole genome shotgun (WGS) entry which is preliminary data.</text>
</comment>
<dbReference type="Proteomes" id="UP001190700">
    <property type="component" value="Unassembled WGS sequence"/>
</dbReference>
<keyword evidence="2" id="KW-1185">Reference proteome</keyword>
<gene>
    <name evidence="1" type="ORF">CYMTET_40376</name>
</gene>
<organism evidence="1 2">
    <name type="scientific">Cymbomonas tetramitiformis</name>
    <dbReference type="NCBI Taxonomy" id="36881"/>
    <lineage>
        <taxon>Eukaryota</taxon>
        <taxon>Viridiplantae</taxon>
        <taxon>Chlorophyta</taxon>
        <taxon>Pyramimonadophyceae</taxon>
        <taxon>Pyramimonadales</taxon>
        <taxon>Pyramimonadaceae</taxon>
        <taxon>Cymbomonas</taxon>
    </lineage>
</organism>
<accession>A0AAE0C865</accession>
<proteinExistence type="predicted"/>
<protein>
    <submittedName>
        <fullName evidence="1">Uncharacterized protein</fullName>
    </submittedName>
</protein>
<evidence type="ECO:0000313" key="2">
    <source>
        <dbReference type="Proteomes" id="UP001190700"/>
    </source>
</evidence>
<reference evidence="1 2" key="1">
    <citation type="journal article" date="2015" name="Genome Biol. Evol.">
        <title>Comparative Genomics of a Bacterivorous Green Alga Reveals Evolutionary Causalities and Consequences of Phago-Mixotrophic Mode of Nutrition.</title>
        <authorList>
            <person name="Burns J.A."/>
            <person name="Paasch A."/>
            <person name="Narechania A."/>
            <person name="Kim E."/>
        </authorList>
    </citation>
    <scope>NUCLEOTIDE SEQUENCE [LARGE SCALE GENOMIC DNA]</scope>
    <source>
        <strain evidence="1 2">PLY_AMNH</strain>
    </source>
</reference>
<dbReference type="EMBL" id="LGRX02026830">
    <property type="protein sequence ID" value="KAK3250241.1"/>
    <property type="molecule type" value="Genomic_DNA"/>
</dbReference>
<sequence length="128" mass="13465">MLSTPRAARSALHPKAVLLQAVEALKVNVFSPLEEAYSSSFITPLMEHVNGLSLELLLNTGLSHRDIAAVCCVSRRWRREAGPGAAAIRALAGPTCPGVTQAAVEALGRLREHAAPQAGAIAAHLEII</sequence>
<name>A0AAE0C865_9CHLO</name>
<dbReference type="AlphaFoldDB" id="A0AAE0C865"/>